<keyword evidence="1" id="KW-1133">Transmembrane helix</keyword>
<keyword evidence="1" id="KW-0812">Transmembrane</keyword>
<dbReference type="SUPFAM" id="SSF53474">
    <property type="entry name" value="alpha/beta-Hydrolases"/>
    <property type="match status" value="1"/>
</dbReference>
<dbReference type="Pfam" id="PF07859">
    <property type="entry name" value="Abhydrolase_3"/>
    <property type="match status" value="1"/>
</dbReference>
<dbReference type="Gene3D" id="3.40.50.1820">
    <property type="entry name" value="alpha/beta hydrolase"/>
    <property type="match status" value="1"/>
</dbReference>
<evidence type="ECO:0000313" key="4">
    <source>
        <dbReference type="Proteomes" id="UP000815677"/>
    </source>
</evidence>
<evidence type="ECO:0000259" key="2">
    <source>
        <dbReference type="Pfam" id="PF07859"/>
    </source>
</evidence>
<sequence>MAEYAYMSEVDPEFAPYLPMFENLPPVFDVELRRKRFREVFTEAGAKTYGPRVPADGTYVVANHEIEVEPGIFIRARSVAPKNHDDPDKTYPLMVWMHGGGIVSLVLGLFVCVLTIHSAGWVSGDLETDDLALRAISHDVQIAVLNVEYRSSGDIPRKSIKWAATNAKLLNADLRKGFLLGGLSAGAHLTAVLSHSVRDDPFFKDYSS</sequence>
<feature type="domain" description="Alpha/beta hydrolase fold-3" evidence="2">
    <location>
        <begin position="113"/>
        <end position="200"/>
    </location>
</feature>
<proteinExistence type="predicted"/>
<feature type="transmembrane region" description="Helical" evidence="1">
    <location>
        <begin position="95"/>
        <end position="116"/>
    </location>
</feature>
<organism evidence="3 4">
    <name type="scientific">Mycena chlorophos</name>
    <name type="common">Agaric fungus</name>
    <name type="synonym">Agaricus chlorophos</name>
    <dbReference type="NCBI Taxonomy" id="658473"/>
    <lineage>
        <taxon>Eukaryota</taxon>
        <taxon>Fungi</taxon>
        <taxon>Dikarya</taxon>
        <taxon>Basidiomycota</taxon>
        <taxon>Agaricomycotina</taxon>
        <taxon>Agaricomycetes</taxon>
        <taxon>Agaricomycetidae</taxon>
        <taxon>Agaricales</taxon>
        <taxon>Marasmiineae</taxon>
        <taxon>Mycenaceae</taxon>
        <taxon>Mycena</taxon>
    </lineage>
</organism>
<reference evidence="3" key="1">
    <citation type="submission" date="2014-09" db="EMBL/GenBank/DDBJ databases">
        <title>Genome sequence of the luminous mushroom Mycena chlorophos for searching fungal bioluminescence genes.</title>
        <authorList>
            <person name="Tanaka Y."/>
            <person name="Kasuga D."/>
            <person name="Oba Y."/>
            <person name="Hase S."/>
            <person name="Sato K."/>
            <person name="Oba Y."/>
            <person name="Sakakibara Y."/>
        </authorList>
    </citation>
    <scope>NUCLEOTIDE SEQUENCE</scope>
</reference>
<keyword evidence="1" id="KW-0472">Membrane</keyword>
<dbReference type="InterPro" id="IPR029058">
    <property type="entry name" value="AB_hydrolase_fold"/>
</dbReference>
<dbReference type="InterPro" id="IPR013094">
    <property type="entry name" value="AB_hydrolase_3"/>
</dbReference>
<gene>
    <name evidence="3" type="ORF">MCHLO_15186</name>
</gene>
<evidence type="ECO:0000313" key="3">
    <source>
        <dbReference type="EMBL" id="GAT58803.1"/>
    </source>
</evidence>
<accession>A0ABQ0M638</accession>
<keyword evidence="4" id="KW-1185">Reference proteome</keyword>
<evidence type="ECO:0000256" key="1">
    <source>
        <dbReference type="SAM" id="Phobius"/>
    </source>
</evidence>
<dbReference type="Proteomes" id="UP000815677">
    <property type="component" value="Unassembled WGS sequence"/>
</dbReference>
<protein>
    <recommendedName>
        <fullName evidence="2">Alpha/beta hydrolase fold-3 domain-containing protein</fullName>
    </recommendedName>
</protein>
<name>A0ABQ0M638_MYCCL</name>
<dbReference type="EMBL" id="DF849766">
    <property type="protein sequence ID" value="GAT58803.1"/>
    <property type="molecule type" value="Genomic_DNA"/>
</dbReference>